<comment type="caution">
    <text evidence="1">The sequence shown here is derived from an EMBL/GenBank/DDBJ whole genome shotgun (WGS) entry which is preliminary data.</text>
</comment>
<dbReference type="AlphaFoldDB" id="A0A5S4EN90"/>
<evidence type="ECO:0000313" key="2">
    <source>
        <dbReference type="Proteomes" id="UP000306324"/>
    </source>
</evidence>
<name>A0A5S4EN90_9PROT</name>
<reference evidence="1 2" key="1">
    <citation type="submission" date="2019-04" db="EMBL/GenBank/DDBJ databases">
        <title>A novel phosphate-accumulating bacterium identified in bioreactor for phosphate removal from wastewater.</title>
        <authorList>
            <person name="Kotlyarov R.Y."/>
            <person name="Beletsky A.V."/>
            <person name="Kallistova A.Y."/>
            <person name="Dorofeev A.G."/>
            <person name="Nikolaev Y.Y."/>
            <person name="Pimenov N.V."/>
            <person name="Ravin N.V."/>
            <person name="Mardanov A.V."/>
        </authorList>
    </citation>
    <scope>NUCLEOTIDE SEQUENCE [LARGE SCALE GENOMIC DNA]</scope>
    <source>
        <strain evidence="1 2">Bin19</strain>
    </source>
</reference>
<dbReference type="EMBL" id="SWAD01000039">
    <property type="protein sequence ID" value="TMQ76836.1"/>
    <property type="molecule type" value="Genomic_DNA"/>
</dbReference>
<evidence type="ECO:0000313" key="1">
    <source>
        <dbReference type="EMBL" id="TMQ76836.1"/>
    </source>
</evidence>
<gene>
    <name evidence="1" type="ORF">ACCUM_3876</name>
</gene>
<protein>
    <submittedName>
        <fullName evidence="1">Uncharacterized protein</fullName>
    </submittedName>
</protein>
<accession>A0A5S4EN90</accession>
<dbReference type="Proteomes" id="UP000306324">
    <property type="component" value="Unassembled WGS sequence"/>
</dbReference>
<sequence>MGHPGQIGGRVYQTREDSARATPVLRTLVQPAQICNRPWSKKGQ</sequence>
<organism evidence="1 2">
    <name type="scientific">Candidatus Accumulibacter phosphatis</name>
    <dbReference type="NCBI Taxonomy" id="327160"/>
    <lineage>
        <taxon>Bacteria</taxon>
        <taxon>Pseudomonadati</taxon>
        <taxon>Pseudomonadota</taxon>
        <taxon>Betaproteobacteria</taxon>
        <taxon>Candidatus Accumulibacter</taxon>
    </lineage>
</organism>
<proteinExistence type="predicted"/>
<keyword evidence="2" id="KW-1185">Reference proteome</keyword>